<keyword evidence="3" id="KW-1185">Reference proteome</keyword>
<accession>A0A0P7FUS0</accession>
<evidence type="ECO:0000313" key="3">
    <source>
        <dbReference type="Proteomes" id="UP000050535"/>
    </source>
</evidence>
<protein>
    <recommendedName>
        <fullName evidence="1">N-acetyltransferase domain-containing protein</fullName>
    </recommendedName>
</protein>
<dbReference type="Gene3D" id="3.40.630.30">
    <property type="match status" value="1"/>
</dbReference>
<dbReference type="GO" id="GO:1990189">
    <property type="term" value="F:protein N-terminal-serine acetyltransferase activity"/>
    <property type="evidence" value="ECO:0007669"/>
    <property type="project" value="TreeGrafter"/>
</dbReference>
<dbReference type="InterPro" id="IPR051908">
    <property type="entry name" value="Ribosomal_N-acetyltransferase"/>
</dbReference>
<dbReference type="EMBL" id="LGUC01000001">
    <property type="protein sequence ID" value="KPN30544.1"/>
    <property type="molecule type" value="Genomic_DNA"/>
</dbReference>
<feature type="domain" description="N-acetyltransferase" evidence="1">
    <location>
        <begin position="16"/>
        <end position="162"/>
    </location>
</feature>
<dbReference type="GO" id="GO:0008999">
    <property type="term" value="F:protein-N-terminal-alanine acetyltransferase activity"/>
    <property type="evidence" value="ECO:0007669"/>
    <property type="project" value="TreeGrafter"/>
</dbReference>
<dbReference type="Proteomes" id="UP000050535">
    <property type="component" value="Unassembled WGS sequence"/>
</dbReference>
<proteinExistence type="predicted"/>
<dbReference type="STRING" id="699431.SY89_01279"/>
<dbReference type="PANTHER" id="PTHR43441">
    <property type="entry name" value="RIBOSOMAL-PROTEIN-SERINE ACETYLTRANSFERASE"/>
    <property type="match status" value="1"/>
</dbReference>
<dbReference type="PANTHER" id="PTHR43441:SF11">
    <property type="entry name" value="RIBOSOMAL-PROTEIN-SERINE ACETYLTRANSFERASE"/>
    <property type="match status" value="1"/>
</dbReference>
<dbReference type="Pfam" id="PF13302">
    <property type="entry name" value="Acetyltransf_3"/>
    <property type="match status" value="1"/>
</dbReference>
<dbReference type="GO" id="GO:0005737">
    <property type="term" value="C:cytoplasm"/>
    <property type="evidence" value="ECO:0007669"/>
    <property type="project" value="TreeGrafter"/>
</dbReference>
<name>A0A0P7FUS0_9EURY</name>
<gene>
    <name evidence="2" type="ORF">SY89_01279</name>
</gene>
<sequence length="213" mass="24065">MAVSASLFPESVETDRLRLERVDADDAGALDLYEHWRTEAPNVEESTEYVSWEPYDHPNGVAETLERAVDRVEGGDGAMYLLRPRDGEDRAGEIAGTTGLFTGWDQRLAVFGMWLRKPFWGRGYSGERADALFELAFDRLDLDVVRVSHVPENTNSERAITKYVDRHGGRREGRFRNRVSFDDGSIHDTVEYSVSQSEWAAADGAETAVEFRD</sequence>
<dbReference type="SUPFAM" id="SSF55729">
    <property type="entry name" value="Acyl-CoA N-acyltransferases (Nat)"/>
    <property type="match status" value="1"/>
</dbReference>
<reference evidence="3" key="1">
    <citation type="submission" date="2013-11" db="EMBL/GenBank/DDBJ databases">
        <authorList>
            <person name="Hoang H.T."/>
            <person name="Killian M.L."/>
            <person name="Madson D.M."/>
            <person name="Arruda P.H.E."/>
            <person name="Sun D."/>
            <person name="Schwartz K.J."/>
            <person name="Yoon K."/>
        </authorList>
    </citation>
    <scope>NUCLEOTIDE SEQUENCE [LARGE SCALE GENOMIC DNA]</scope>
    <source>
        <strain evidence="3">CDK2</strain>
    </source>
</reference>
<dbReference type="InterPro" id="IPR000182">
    <property type="entry name" value="GNAT_dom"/>
</dbReference>
<organism evidence="2 3">
    <name type="scientific">Halolamina pelagica</name>
    <dbReference type="NCBI Taxonomy" id="699431"/>
    <lineage>
        <taxon>Archaea</taxon>
        <taxon>Methanobacteriati</taxon>
        <taxon>Methanobacteriota</taxon>
        <taxon>Stenosarchaea group</taxon>
        <taxon>Halobacteria</taxon>
        <taxon>Halobacteriales</taxon>
        <taxon>Haloferacaceae</taxon>
    </lineage>
</organism>
<comment type="caution">
    <text evidence="2">The sequence shown here is derived from an EMBL/GenBank/DDBJ whole genome shotgun (WGS) entry which is preliminary data.</text>
</comment>
<evidence type="ECO:0000259" key="1">
    <source>
        <dbReference type="Pfam" id="PF13302"/>
    </source>
</evidence>
<evidence type="ECO:0000313" key="2">
    <source>
        <dbReference type="EMBL" id="KPN30544.1"/>
    </source>
</evidence>
<dbReference type="AlphaFoldDB" id="A0A0P7FUS0"/>
<dbReference type="InterPro" id="IPR016181">
    <property type="entry name" value="Acyl_CoA_acyltransferase"/>
</dbReference>